<dbReference type="RefSeq" id="XP_040643059.1">
    <property type="nucleotide sequence ID" value="XM_040779538.1"/>
</dbReference>
<dbReference type="HOGENOM" id="CLU_572340_0_0_1"/>
<keyword evidence="4" id="KW-0479">Metal-binding</keyword>
<organism evidence="11 12">
    <name type="scientific">Aspergillus ruber (strain CBS 135680)</name>
    <dbReference type="NCBI Taxonomy" id="1388766"/>
    <lineage>
        <taxon>Eukaryota</taxon>
        <taxon>Fungi</taxon>
        <taxon>Dikarya</taxon>
        <taxon>Ascomycota</taxon>
        <taxon>Pezizomycotina</taxon>
        <taxon>Eurotiomycetes</taxon>
        <taxon>Eurotiomycetidae</taxon>
        <taxon>Eurotiales</taxon>
        <taxon>Aspergillaceae</taxon>
        <taxon>Aspergillus</taxon>
        <taxon>Aspergillus subgen. Aspergillus</taxon>
    </lineage>
</organism>
<dbReference type="Proteomes" id="UP000019804">
    <property type="component" value="Unassembled WGS sequence"/>
</dbReference>
<keyword evidence="7" id="KW-0833">Ubl conjugation pathway</keyword>
<evidence type="ECO:0000256" key="9">
    <source>
        <dbReference type="SAM" id="Phobius"/>
    </source>
</evidence>
<dbReference type="GeneID" id="63694662"/>
<evidence type="ECO:0000256" key="6">
    <source>
        <dbReference type="ARBA" id="ARBA00022771"/>
    </source>
</evidence>
<reference evidence="12" key="1">
    <citation type="journal article" date="2014" name="Nat. Commun.">
        <title>Genomic adaptations of the halophilic Dead Sea filamentous fungus Eurotium rubrum.</title>
        <authorList>
            <person name="Kis-Papo T."/>
            <person name="Weig A.R."/>
            <person name="Riley R."/>
            <person name="Persoh D."/>
            <person name="Salamov A."/>
            <person name="Sun H."/>
            <person name="Lipzen A."/>
            <person name="Wasser S.P."/>
            <person name="Rambold G."/>
            <person name="Grigoriev I.V."/>
            <person name="Nevo E."/>
        </authorList>
    </citation>
    <scope>NUCLEOTIDE SEQUENCE [LARGE SCALE GENOMIC DNA]</scope>
    <source>
        <strain evidence="12">CBS 135680</strain>
    </source>
</reference>
<dbReference type="PROSITE" id="PS51873">
    <property type="entry name" value="TRIAD"/>
    <property type="match status" value="1"/>
</dbReference>
<name>A0A017SRB1_ASPRC</name>
<dbReference type="Pfam" id="PF01485">
    <property type="entry name" value="IBR"/>
    <property type="match status" value="1"/>
</dbReference>
<dbReference type="GO" id="GO:0008270">
    <property type="term" value="F:zinc ion binding"/>
    <property type="evidence" value="ECO:0007669"/>
    <property type="project" value="UniProtKB-KW"/>
</dbReference>
<sequence>MTVNIDAKQLQDIQKRPSPWKAIVSYTNILFEQTMSIEGGCGYLGFLFLILNGLFFFVFGLVVGTVEILVAEYCPEYFSLDYDNDDKLSGLEAEVETEEEDLELYFSVPDENFTSITNVAGTCVSCSLPIRGKPLQTCMECNGLSCQGCLRTFFILATQNEECMPPRCCGMAIPLALGRQMLTGAEVETFKEKHEEWNTAERRYCPVPACSAFLTPRLFMGLRASVSSMQEDEGSVINCPECGVDICTTCIQVAHKKRVCDSDDSITPELDQALKDIGAKRCPKCRTAVEKVDAVCNSMRCRCGANWCWYCFRDVEACEGWPCNTVQGQLGCLEHEGEVCSTSGEDENGLGTPHTTDSEDEAANCIDYNDRIEAYIIKDTKRIVPFNCLHGWRPVEHWEFDIELQFECECCWGLMLLCMKPPGVSLACVQTGRFATRPRDKMIADGLNDSTMFTCAVCSSFVCNKCRKDIDAGVRDF</sequence>
<comment type="catalytic activity">
    <reaction evidence="1">
        <text>[E2 ubiquitin-conjugating enzyme]-S-ubiquitinyl-L-cysteine + [acceptor protein]-L-lysine = [E2 ubiquitin-conjugating enzyme]-L-cysteine + [acceptor protein]-N(6)-ubiquitinyl-L-lysine.</text>
        <dbReference type="EC" id="2.3.2.31"/>
    </reaction>
</comment>
<evidence type="ECO:0000313" key="11">
    <source>
        <dbReference type="EMBL" id="EYE99371.1"/>
    </source>
</evidence>
<evidence type="ECO:0000256" key="2">
    <source>
        <dbReference type="ARBA" id="ARBA00012251"/>
    </source>
</evidence>
<evidence type="ECO:0000256" key="3">
    <source>
        <dbReference type="ARBA" id="ARBA00022679"/>
    </source>
</evidence>
<proteinExistence type="predicted"/>
<dbReference type="InterPro" id="IPR044066">
    <property type="entry name" value="TRIAD_supradom"/>
</dbReference>
<evidence type="ECO:0000256" key="4">
    <source>
        <dbReference type="ARBA" id="ARBA00022723"/>
    </source>
</evidence>
<keyword evidence="6" id="KW-0863">Zinc-finger</keyword>
<evidence type="ECO:0000256" key="8">
    <source>
        <dbReference type="ARBA" id="ARBA00022833"/>
    </source>
</evidence>
<keyword evidence="9" id="KW-0812">Transmembrane</keyword>
<dbReference type="AlphaFoldDB" id="A0A017SRB1"/>
<protein>
    <recommendedName>
        <fullName evidence="2">RBR-type E3 ubiquitin transferase</fullName>
        <ecNumber evidence="2">2.3.2.31</ecNumber>
    </recommendedName>
</protein>
<dbReference type="InterPro" id="IPR031127">
    <property type="entry name" value="E3_UB_ligase_RBR"/>
</dbReference>
<dbReference type="InterPro" id="IPR002867">
    <property type="entry name" value="IBR_dom"/>
</dbReference>
<dbReference type="EC" id="2.3.2.31" evidence="2"/>
<evidence type="ECO:0000259" key="10">
    <source>
        <dbReference type="PROSITE" id="PS51873"/>
    </source>
</evidence>
<gene>
    <name evidence="11" type="ORF">EURHEDRAFT_382468</name>
</gene>
<keyword evidence="12" id="KW-1185">Reference proteome</keyword>
<dbReference type="GO" id="GO:0016567">
    <property type="term" value="P:protein ubiquitination"/>
    <property type="evidence" value="ECO:0007669"/>
    <property type="project" value="InterPro"/>
</dbReference>
<dbReference type="GO" id="GO:0061630">
    <property type="term" value="F:ubiquitin protein ligase activity"/>
    <property type="evidence" value="ECO:0007669"/>
    <property type="project" value="UniProtKB-EC"/>
</dbReference>
<feature type="domain" description="RING-type" evidence="10">
    <location>
        <begin position="119"/>
        <end position="327"/>
    </location>
</feature>
<evidence type="ECO:0000256" key="1">
    <source>
        <dbReference type="ARBA" id="ARBA00001798"/>
    </source>
</evidence>
<dbReference type="PANTHER" id="PTHR11685">
    <property type="entry name" value="RBR FAMILY RING FINGER AND IBR DOMAIN-CONTAINING"/>
    <property type="match status" value="1"/>
</dbReference>
<evidence type="ECO:0000256" key="5">
    <source>
        <dbReference type="ARBA" id="ARBA00022737"/>
    </source>
</evidence>
<dbReference type="EMBL" id="KK088411">
    <property type="protein sequence ID" value="EYE99371.1"/>
    <property type="molecule type" value="Genomic_DNA"/>
</dbReference>
<accession>A0A017SRB1</accession>
<dbReference type="OrthoDB" id="10009520at2759"/>
<dbReference type="SUPFAM" id="SSF57850">
    <property type="entry name" value="RING/U-box"/>
    <property type="match status" value="1"/>
</dbReference>
<dbReference type="Gene3D" id="1.20.120.1750">
    <property type="match status" value="1"/>
</dbReference>
<keyword evidence="3" id="KW-0808">Transferase</keyword>
<evidence type="ECO:0000256" key="7">
    <source>
        <dbReference type="ARBA" id="ARBA00022786"/>
    </source>
</evidence>
<dbReference type="STRING" id="1388766.A0A017SRB1"/>
<keyword evidence="8" id="KW-0862">Zinc</keyword>
<keyword evidence="9" id="KW-0472">Membrane</keyword>
<feature type="transmembrane region" description="Helical" evidence="9">
    <location>
        <begin position="43"/>
        <end position="66"/>
    </location>
</feature>
<evidence type="ECO:0000313" key="12">
    <source>
        <dbReference type="Proteomes" id="UP000019804"/>
    </source>
</evidence>
<keyword evidence="5" id="KW-0677">Repeat</keyword>
<keyword evidence="9" id="KW-1133">Transmembrane helix</keyword>